<feature type="domain" description="DDE Tnp4" evidence="4">
    <location>
        <begin position="13"/>
        <end position="173"/>
    </location>
</feature>
<feature type="region of interest" description="Disordered" evidence="3">
    <location>
        <begin position="19"/>
        <end position="40"/>
    </location>
</feature>
<keyword evidence="2" id="KW-0479">Metal-binding</keyword>
<dbReference type="AlphaFoldDB" id="A0A0G1XKZ7"/>
<comment type="caution">
    <text evidence="5">The sequence shown here is derived from an EMBL/GenBank/DDBJ whole genome shotgun (WGS) entry which is preliminary data.</text>
</comment>
<evidence type="ECO:0000313" key="5">
    <source>
        <dbReference type="EMBL" id="KKW31545.1"/>
    </source>
</evidence>
<comment type="cofactor">
    <cofactor evidence="1">
        <name>a divalent metal cation</name>
        <dbReference type="ChEBI" id="CHEBI:60240"/>
    </cofactor>
</comment>
<evidence type="ECO:0000313" key="6">
    <source>
        <dbReference type="Proteomes" id="UP000034054"/>
    </source>
</evidence>
<dbReference type="PANTHER" id="PTHR23080">
    <property type="entry name" value="THAP DOMAIN PROTEIN"/>
    <property type="match status" value="1"/>
</dbReference>
<feature type="non-terminal residue" evidence="5">
    <location>
        <position position="1"/>
    </location>
</feature>
<sequence length="183" mass="21230">FPEIHEAIQDMLVDATEQRIQRPKDKRKNKKYRSGKKKAHTVKTQIITDAASGRILHVSHTVEGKRHDFRLFKETVCRTATDGGIRLLADSGYQGLKDQFPNLVKAQVAMKRFRGAPPLTRKQRRENRLLSKTRIFVEHAFGRMKQYKVLDHVFRHAIKRYNPVFRAIASITNLKLEMRAQAA</sequence>
<organism evidence="5 6">
    <name type="scientific">Candidatus Uhrbacteria bacterium GW2011_GWA2_52_8d</name>
    <dbReference type="NCBI Taxonomy" id="1618979"/>
    <lineage>
        <taxon>Bacteria</taxon>
        <taxon>Candidatus Uhriibacteriota</taxon>
    </lineage>
</organism>
<evidence type="ECO:0000256" key="3">
    <source>
        <dbReference type="SAM" id="MobiDB-lite"/>
    </source>
</evidence>
<accession>A0A0G1XKZ7</accession>
<dbReference type="Pfam" id="PF13359">
    <property type="entry name" value="DDE_Tnp_4"/>
    <property type="match status" value="1"/>
</dbReference>
<proteinExistence type="predicted"/>
<name>A0A0G1XKZ7_9BACT</name>
<dbReference type="InterPro" id="IPR027806">
    <property type="entry name" value="HARBI1_dom"/>
</dbReference>
<protein>
    <submittedName>
        <fullName evidence="5">Transposase, IS4</fullName>
    </submittedName>
</protein>
<evidence type="ECO:0000256" key="2">
    <source>
        <dbReference type="ARBA" id="ARBA00022723"/>
    </source>
</evidence>
<gene>
    <name evidence="5" type="ORF">UY76_C0056G0005</name>
</gene>
<reference evidence="5 6" key="1">
    <citation type="journal article" date="2015" name="Nature">
        <title>rRNA introns, odd ribosomes, and small enigmatic genomes across a large radiation of phyla.</title>
        <authorList>
            <person name="Brown C.T."/>
            <person name="Hug L.A."/>
            <person name="Thomas B.C."/>
            <person name="Sharon I."/>
            <person name="Castelle C.J."/>
            <person name="Singh A."/>
            <person name="Wilkins M.J."/>
            <person name="Williams K.H."/>
            <person name="Banfield J.F."/>
        </authorList>
    </citation>
    <scope>NUCLEOTIDE SEQUENCE [LARGE SCALE GENOMIC DNA]</scope>
</reference>
<dbReference type="Proteomes" id="UP000034054">
    <property type="component" value="Unassembled WGS sequence"/>
</dbReference>
<dbReference type="EMBL" id="LCRH01000056">
    <property type="protein sequence ID" value="KKW31545.1"/>
    <property type="molecule type" value="Genomic_DNA"/>
</dbReference>
<evidence type="ECO:0000256" key="1">
    <source>
        <dbReference type="ARBA" id="ARBA00001968"/>
    </source>
</evidence>
<evidence type="ECO:0000259" key="4">
    <source>
        <dbReference type="Pfam" id="PF13359"/>
    </source>
</evidence>
<feature type="compositionally biased region" description="Basic residues" evidence="3">
    <location>
        <begin position="24"/>
        <end position="40"/>
    </location>
</feature>
<dbReference type="GO" id="GO:0046872">
    <property type="term" value="F:metal ion binding"/>
    <property type="evidence" value="ECO:0007669"/>
    <property type="project" value="UniProtKB-KW"/>
</dbReference>